<dbReference type="EMBL" id="GECU01019953">
    <property type="protein sequence ID" value="JAS87753.1"/>
    <property type="molecule type" value="Transcribed_RNA"/>
</dbReference>
<accession>A0A1B6ILF5</accession>
<evidence type="ECO:0000313" key="1">
    <source>
        <dbReference type="EMBL" id="JAS87753.1"/>
    </source>
</evidence>
<sequence>MPDKRKKARLAIGDEETARLLDDSQARIQRALQDLRGGFPGSDDRSQLGCGEFEDYQYIHYPDTNDVEQQEDECLDNSISLISLDMSKGPSESTSPSTYELHEFDPMWTPPEHRGHPRFCPAHHGYGPAQISDMDTIREEQPSEEDLVETLNNRNVDRELARDTVLLLQQVILDADRLLKKHAGQGVNQLWAGNTRQSR</sequence>
<name>A0A1B6ILF5_9HEMI</name>
<proteinExistence type="predicted"/>
<dbReference type="AlphaFoldDB" id="A0A1B6ILF5"/>
<gene>
    <name evidence="1" type="ORF">g.8870</name>
</gene>
<reference evidence="1" key="1">
    <citation type="submission" date="2015-11" db="EMBL/GenBank/DDBJ databases">
        <title>De novo transcriptome assembly of four potential Pierce s Disease insect vectors from Arizona vineyards.</title>
        <authorList>
            <person name="Tassone E.E."/>
        </authorList>
    </citation>
    <scope>NUCLEOTIDE SEQUENCE</scope>
</reference>
<protein>
    <submittedName>
        <fullName evidence="1">Uncharacterized protein</fullName>
    </submittedName>
</protein>
<organism evidence="1">
    <name type="scientific">Homalodisca liturata</name>
    <dbReference type="NCBI Taxonomy" id="320908"/>
    <lineage>
        <taxon>Eukaryota</taxon>
        <taxon>Metazoa</taxon>
        <taxon>Ecdysozoa</taxon>
        <taxon>Arthropoda</taxon>
        <taxon>Hexapoda</taxon>
        <taxon>Insecta</taxon>
        <taxon>Pterygota</taxon>
        <taxon>Neoptera</taxon>
        <taxon>Paraneoptera</taxon>
        <taxon>Hemiptera</taxon>
        <taxon>Auchenorrhyncha</taxon>
        <taxon>Membracoidea</taxon>
        <taxon>Cicadellidae</taxon>
        <taxon>Cicadellinae</taxon>
        <taxon>Proconiini</taxon>
        <taxon>Homalodisca</taxon>
    </lineage>
</organism>